<dbReference type="SUPFAM" id="SSF51182">
    <property type="entry name" value="RmlC-like cupins"/>
    <property type="match status" value="1"/>
</dbReference>
<comment type="catalytic activity">
    <reaction evidence="1">
        <text>1,2-dihydroxy-5-(methylsulfanyl)pent-1-en-3-one + O2 = 3-(methylsulfanyl)propanoate + CO + formate + 2 H(+)</text>
        <dbReference type="Rhea" id="RHEA:14161"/>
        <dbReference type="ChEBI" id="CHEBI:15378"/>
        <dbReference type="ChEBI" id="CHEBI:15379"/>
        <dbReference type="ChEBI" id="CHEBI:15740"/>
        <dbReference type="ChEBI" id="CHEBI:17245"/>
        <dbReference type="ChEBI" id="CHEBI:49016"/>
        <dbReference type="ChEBI" id="CHEBI:49252"/>
        <dbReference type="EC" id="1.13.11.53"/>
    </reaction>
</comment>
<feature type="site" description="Important to generate the dianion" evidence="1">
    <location>
        <position position="105"/>
    </location>
</feature>
<comment type="pathway">
    <text evidence="1">Amino-acid biosynthesis; L-methionine biosynthesis via salvage pathway; L-methionine from S-methyl-5-thio-alpha-D-ribose 1-phosphate: step 5/6.</text>
</comment>
<keyword evidence="1" id="KW-0408">Iron</keyword>
<dbReference type="InterPro" id="IPR023956">
    <property type="entry name" value="ARD_bac"/>
</dbReference>
<comment type="function">
    <text evidence="1">Catalyzes 2 different reactions between oxygene and the acireductone 1,2-dihydroxy-3-keto-5-methylthiopentene (DHK-MTPene) depending upon the metal bound in the active site. Fe-containing acireductone dioxygenase (Fe-ARD) produces formate and 2-keto-4-methylthiobutyrate (KMTB), the alpha-ketoacid precursor of methionine in the methionine recycle pathway. Ni-containing acireductone dioxygenase (Ni-ARD) produces methylthiopropionate, carbon monoxide and formate, and does not lie on the methionine recycle pathway.</text>
</comment>
<comment type="cofactor">
    <cofactor evidence="1">
        <name>Ni(2+)</name>
        <dbReference type="ChEBI" id="CHEBI:49786"/>
    </cofactor>
    <text evidence="1">Binds 1 nickel ion per monomer.</text>
</comment>
<dbReference type="AlphaFoldDB" id="A0A379IBB0"/>
<comment type="subunit">
    <text evidence="1">Monomer.</text>
</comment>
<accession>A0A379IBB0</accession>
<dbReference type="GO" id="GO:0010309">
    <property type="term" value="F:acireductone dioxygenase [iron(II)-requiring] activity"/>
    <property type="evidence" value="ECO:0007669"/>
    <property type="project" value="UniProtKB-UniRule"/>
</dbReference>
<dbReference type="RefSeq" id="WP_038447297.1">
    <property type="nucleotide sequence ID" value="NZ_CP008896.1"/>
</dbReference>
<dbReference type="GO" id="GO:0010308">
    <property type="term" value="F:acireductone dioxygenase (Ni2+-requiring) activity"/>
    <property type="evidence" value="ECO:0007669"/>
    <property type="project" value="UniProtKB-UniRule"/>
</dbReference>
<dbReference type="UniPathway" id="UPA00904">
    <property type="reaction ID" value="UER00878"/>
</dbReference>
<dbReference type="EMBL" id="UGUS01000002">
    <property type="protein sequence ID" value="SUD30109.1"/>
    <property type="molecule type" value="Genomic_DNA"/>
</dbReference>
<dbReference type="GO" id="GO:0016151">
    <property type="term" value="F:nickel cation binding"/>
    <property type="evidence" value="ECO:0007669"/>
    <property type="project" value="UniProtKB-UniRule"/>
</dbReference>
<proteinExistence type="inferred from homology"/>
<feature type="binding site" evidence="1">
    <location>
        <position position="103"/>
    </location>
    <ligand>
        <name>Fe(2+)</name>
        <dbReference type="ChEBI" id="CHEBI:29033"/>
    </ligand>
</feature>
<keyword evidence="1 2" id="KW-0223">Dioxygenase</keyword>
<dbReference type="GO" id="GO:0019284">
    <property type="term" value="P:L-methionine salvage from S-adenosylmethionine"/>
    <property type="evidence" value="ECO:0007669"/>
    <property type="project" value="InterPro"/>
</dbReference>
<dbReference type="GO" id="GO:0005506">
    <property type="term" value="F:iron ion binding"/>
    <property type="evidence" value="ECO:0007669"/>
    <property type="project" value="UniProtKB-UniRule"/>
</dbReference>
<keyword evidence="1" id="KW-0479">Metal-binding</keyword>
<keyword evidence="1 2" id="KW-0560">Oxidoreductase</keyword>
<dbReference type="EC" id="1.13.11.53" evidence="1"/>
<comment type="cofactor">
    <cofactor evidence="1">
        <name>Fe(2+)</name>
        <dbReference type="ChEBI" id="CHEBI:29033"/>
    </cofactor>
    <text evidence="1">Binds 1 Fe(2+) cation per monomer.</text>
</comment>
<dbReference type="OrthoDB" id="9795636at2"/>
<evidence type="ECO:0000313" key="3">
    <source>
        <dbReference type="Proteomes" id="UP000255125"/>
    </source>
</evidence>
<dbReference type="GO" id="GO:0019509">
    <property type="term" value="P:L-methionine salvage from methylthioadenosine"/>
    <property type="evidence" value="ECO:0007669"/>
    <property type="project" value="UniProtKB-UniRule"/>
</dbReference>
<dbReference type="Pfam" id="PF03079">
    <property type="entry name" value="ARD"/>
    <property type="match status" value="1"/>
</dbReference>
<gene>
    <name evidence="1 2" type="primary">mtnD</name>
    <name evidence="2" type="ORF">NCTC10392_02019</name>
</gene>
<dbReference type="KEGG" id="pfn:HZ99_26890"/>
<comment type="similarity">
    <text evidence="1">Belongs to the acireductone dioxygenase (ARD) family.</text>
</comment>
<dbReference type="EC" id="1.13.11.54" evidence="1"/>
<dbReference type="Gene3D" id="2.60.120.10">
    <property type="entry name" value="Jelly Rolls"/>
    <property type="match status" value="1"/>
</dbReference>
<keyword evidence="1" id="KW-0486">Methionine biosynthesis</keyword>
<feature type="binding site" evidence="1">
    <location>
        <position position="103"/>
    </location>
    <ligand>
        <name>Ni(2+)</name>
        <dbReference type="ChEBI" id="CHEBI:49786"/>
    </ligand>
</feature>
<dbReference type="InterPro" id="IPR011051">
    <property type="entry name" value="RmlC_Cupin_sf"/>
</dbReference>
<comment type="catalytic activity">
    <reaction evidence="1">
        <text>1,2-dihydroxy-5-(methylsulfanyl)pent-1-en-3-one + O2 = 4-methylsulfanyl-2-oxobutanoate + formate + 2 H(+)</text>
        <dbReference type="Rhea" id="RHEA:24504"/>
        <dbReference type="ChEBI" id="CHEBI:15378"/>
        <dbReference type="ChEBI" id="CHEBI:15379"/>
        <dbReference type="ChEBI" id="CHEBI:15740"/>
        <dbReference type="ChEBI" id="CHEBI:16723"/>
        <dbReference type="ChEBI" id="CHEBI:49252"/>
        <dbReference type="EC" id="1.13.11.54"/>
    </reaction>
</comment>
<organism evidence="2 3">
    <name type="scientific">Pseudomonas fluorescens</name>
    <dbReference type="NCBI Taxonomy" id="294"/>
    <lineage>
        <taxon>Bacteria</taxon>
        <taxon>Pseudomonadati</taxon>
        <taxon>Pseudomonadota</taxon>
        <taxon>Gammaproteobacteria</taxon>
        <taxon>Pseudomonadales</taxon>
        <taxon>Pseudomonadaceae</taxon>
        <taxon>Pseudomonas</taxon>
    </lineage>
</organism>
<sequence length="181" mass="19565">MSILCVYHVATPDTPNKVLTHADDIAATLAEQGVGFERWPANTRIEAGASAAEVMAAYQTQIDSWMTAQGYTQVEVLSVNGEHPQKSALAASLRDEYRQDAAEIRLFAAGRGLLGLHIDDYVYTVLCEKHDLLRIPAGMSRWFDLGEEPRVVAISLFKTASGAVAQVTGSDIAQGFPGLDD</sequence>
<dbReference type="InterPro" id="IPR004313">
    <property type="entry name" value="ARD"/>
</dbReference>
<keyword evidence="1" id="KW-0028">Amino-acid biosynthesis</keyword>
<reference evidence="2 3" key="1">
    <citation type="submission" date="2018-06" db="EMBL/GenBank/DDBJ databases">
        <authorList>
            <consortium name="Pathogen Informatics"/>
            <person name="Doyle S."/>
        </authorList>
    </citation>
    <scope>NUCLEOTIDE SEQUENCE [LARGE SCALE GENOMIC DNA]</scope>
    <source>
        <strain evidence="2 3">NCTC10392</strain>
    </source>
</reference>
<dbReference type="HAMAP" id="MF_01682">
    <property type="entry name" value="Salvage_MtnD"/>
    <property type="match status" value="1"/>
</dbReference>
<evidence type="ECO:0000313" key="2">
    <source>
        <dbReference type="EMBL" id="SUD30109.1"/>
    </source>
</evidence>
<protein>
    <recommendedName>
        <fullName evidence="1">Acireductone dioxygenase</fullName>
    </recommendedName>
    <alternativeName>
        <fullName evidence="1">1,2-dihydroxy-3-keto-5-methylthiopentene dioxygenase</fullName>
        <shortName evidence="1">DHK-MTPene dioxygenase</shortName>
    </alternativeName>
    <alternativeName>
        <fullName evidence="1">Acireductone dioxygenase (Fe(2+)-requiring)</fullName>
        <shortName evidence="1">ARD'</shortName>
        <shortName evidence="1">Fe-ARD</shortName>
        <ecNumber evidence="1">1.13.11.54</ecNumber>
    </alternativeName>
    <alternativeName>
        <fullName evidence="1">Acireductone dioxygenase (Ni(2+)-requiring)</fullName>
        <shortName evidence="1">ARD</shortName>
        <shortName evidence="1">Ni-ARD</shortName>
        <ecNumber evidence="1">1.13.11.53</ecNumber>
    </alternativeName>
</protein>
<comment type="caution">
    <text evidence="1">Lacks conserved residue(s) required for the propagation of feature annotation.</text>
</comment>
<dbReference type="Proteomes" id="UP000255125">
    <property type="component" value="Unassembled WGS sequence"/>
</dbReference>
<dbReference type="CDD" id="cd02232">
    <property type="entry name" value="cupin_ARD"/>
    <property type="match status" value="1"/>
</dbReference>
<keyword evidence="1" id="KW-0533">Nickel</keyword>
<dbReference type="InterPro" id="IPR014710">
    <property type="entry name" value="RmlC-like_jellyroll"/>
</dbReference>
<evidence type="ECO:0000256" key="1">
    <source>
        <dbReference type="HAMAP-Rule" id="MF_01682"/>
    </source>
</evidence>
<name>A0A379IBB0_PSEFL</name>
<feature type="site" description="May play a role in metal incorporation in vivo" evidence="1">
    <location>
        <position position="96"/>
    </location>
</feature>